<dbReference type="InterPro" id="IPR002656">
    <property type="entry name" value="Acyl_transf_3_dom"/>
</dbReference>
<evidence type="ECO:0000259" key="2">
    <source>
        <dbReference type="Pfam" id="PF01757"/>
    </source>
</evidence>
<feature type="transmembrane region" description="Helical" evidence="1">
    <location>
        <begin position="142"/>
        <end position="165"/>
    </location>
</feature>
<dbReference type="EC" id="2.3.1.-" evidence="4"/>
<dbReference type="InterPro" id="IPR050879">
    <property type="entry name" value="Acyltransferase_3"/>
</dbReference>
<dbReference type="InterPro" id="IPR043968">
    <property type="entry name" value="SGNH"/>
</dbReference>
<reference evidence="5" key="1">
    <citation type="submission" date="2015-09" db="EMBL/GenBank/DDBJ databases">
        <authorList>
            <person name="Rodrigo-Torres Lidia"/>
            <person name="Arahal R.David."/>
        </authorList>
    </citation>
    <scope>NUCLEOTIDE SEQUENCE [LARGE SCALE GENOMIC DNA]</scope>
    <source>
        <strain evidence="5">CECT 7735</strain>
    </source>
</reference>
<keyword evidence="5" id="KW-1185">Reference proteome</keyword>
<feature type="transmembrane region" description="Helical" evidence="1">
    <location>
        <begin position="349"/>
        <end position="371"/>
    </location>
</feature>
<feature type="transmembrane region" description="Helical" evidence="1">
    <location>
        <begin position="280"/>
        <end position="300"/>
    </location>
</feature>
<feature type="domain" description="Acyltransferase 3" evidence="2">
    <location>
        <begin position="16"/>
        <end position="330"/>
    </location>
</feature>
<gene>
    <name evidence="4" type="primary">oatA_2</name>
    <name evidence="4" type="ORF">PH7735_03674</name>
</gene>
<keyword evidence="1" id="KW-0472">Membrane</keyword>
<name>A0A0P1IGU1_9RHOB</name>
<feature type="domain" description="SGNH" evidence="3">
    <location>
        <begin position="400"/>
        <end position="654"/>
    </location>
</feature>
<evidence type="ECO:0000259" key="3">
    <source>
        <dbReference type="Pfam" id="PF19040"/>
    </source>
</evidence>
<feature type="transmembrane region" description="Helical" evidence="1">
    <location>
        <begin position="42"/>
        <end position="62"/>
    </location>
</feature>
<dbReference type="GO" id="GO:0016747">
    <property type="term" value="F:acyltransferase activity, transferring groups other than amino-acyl groups"/>
    <property type="evidence" value="ECO:0007669"/>
    <property type="project" value="InterPro"/>
</dbReference>
<feature type="transmembrane region" description="Helical" evidence="1">
    <location>
        <begin position="198"/>
        <end position="219"/>
    </location>
</feature>
<proteinExistence type="predicted"/>
<organism evidence="4 5">
    <name type="scientific">Shimia thalassica</name>
    <dbReference type="NCBI Taxonomy" id="1715693"/>
    <lineage>
        <taxon>Bacteria</taxon>
        <taxon>Pseudomonadati</taxon>
        <taxon>Pseudomonadota</taxon>
        <taxon>Alphaproteobacteria</taxon>
        <taxon>Rhodobacterales</taxon>
        <taxon>Roseobacteraceae</taxon>
    </lineage>
</organism>
<keyword evidence="4" id="KW-0012">Acyltransferase</keyword>
<dbReference type="AlphaFoldDB" id="A0A0P1IGU1"/>
<keyword evidence="1" id="KW-0812">Transmembrane</keyword>
<dbReference type="GO" id="GO:0009103">
    <property type="term" value="P:lipopolysaccharide biosynthetic process"/>
    <property type="evidence" value="ECO:0007669"/>
    <property type="project" value="TreeGrafter"/>
</dbReference>
<keyword evidence="1" id="KW-1133">Transmembrane helix</keyword>
<dbReference type="Proteomes" id="UP000051870">
    <property type="component" value="Unassembled WGS sequence"/>
</dbReference>
<dbReference type="GO" id="GO:0016020">
    <property type="term" value="C:membrane"/>
    <property type="evidence" value="ECO:0007669"/>
    <property type="project" value="TreeGrafter"/>
</dbReference>
<feature type="transmembrane region" description="Helical" evidence="1">
    <location>
        <begin position="172"/>
        <end position="192"/>
    </location>
</feature>
<dbReference type="EMBL" id="CYTW01000006">
    <property type="protein sequence ID" value="CUK12469.1"/>
    <property type="molecule type" value="Genomic_DNA"/>
</dbReference>
<feature type="transmembrane region" description="Helical" evidence="1">
    <location>
        <begin position="20"/>
        <end position="36"/>
    </location>
</feature>
<feature type="transmembrane region" description="Helical" evidence="1">
    <location>
        <begin position="320"/>
        <end position="337"/>
    </location>
</feature>
<dbReference type="PANTHER" id="PTHR23028">
    <property type="entry name" value="ACETYLTRANSFERASE"/>
    <property type="match status" value="1"/>
</dbReference>
<evidence type="ECO:0000256" key="1">
    <source>
        <dbReference type="SAM" id="Phobius"/>
    </source>
</evidence>
<feature type="transmembrane region" description="Helical" evidence="1">
    <location>
        <begin position="83"/>
        <end position="103"/>
    </location>
</feature>
<protein>
    <submittedName>
        <fullName evidence="4">O-acetyltransferase OatA</fullName>
        <ecNumber evidence="4">2.3.1.-</ecNumber>
    </submittedName>
</protein>
<dbReference type="RefSeq" id="WP_058312849.1">
    <property type="nucleotide sequence ID" value="NZ_CYTW01000006.1"/>
</dbReference>
<feature type="transmembrane region" description="Helical" evidence="1">
    <location>
        <begin position="251"/>
        <end position="268"/>
    </location>
</feature>
<dbReference type="Pfam" id="PF01757">
    <property type="entry name" value="Acyl_transf_3"/>
    <property type="match status" value="1"/>
</dbReference>
<sequence length="665" mass="73368">MTASSSKPPNATPHRPEIDGLRSIAVLAVVFYHFGVTGFGGGFVGVDIFFVISGFLIGSILWRELQETGQISLSRFYLRRIRRLAPAYFVMTAVALGVGWVVLMPFEFRELGKGVIAATVYLSNVLFFRQAGYFDGSAEEKVLLHTWSLSVEEQFYLVFPALLLLLARWPKVLVPALWGIAAASLVSAIYLTTRHQPAAFYLFPFRAWELLVGVLLAMISAEKQRMGPWVSWSGLVLVIGSVIAIRPEFGFPGWQAIFPVLGTVLLIMGGRDENIVNRALSSKGPVLIGLVSYSLYLWHWPVFVFATYAFGPIETLLEKTGWIALSIGLAALSWRFVEQPVRLSAAITPRILVGATAVASCAALGIGALLYKTEGMPARFSDDVRLHIDASADFIQDWSRCSIPQAGAWQGIETCAIGPEGPPELLIWGDSHLRAYQDGLALLALEKSVPALIVWRAGCPPFFGVSKTESAATSAQDEACRLANARIEIAIEGWQDLKSVVLIGRWTYYATGQGFGIDAHNHIQLHQDYDALAQQTVETLQKRDVAVFVVQQVPEFTRYDSRRVARDLSYGVLTPEQAADAAAEPRTEVEARQRQVTQHWTRLKDRGLVLPILTWPEMCDATTCYAIHDGTGQYFDNNHVTNAAAKRLRHVFAPAFDLGQKGDKP</sequence>
<feature type="transmembrane region" description="Helical" evidence="1">
    <location>
        <begin position="226"/>
        <end position="245"/>
    </location>
</feature>
<evidence type="ECO:0000313" key="4">
    <source>
        <dbReference type="EMBL" id="CUK12469.1"/>
    </source>
</evidence>
<dbReference type="PANTHER" id="PTHR23028:SF53">
    <property type="entry name" value="ACYL_TRANSF_3 DOMAIN-CONTAINING PROTEIN"/>
    <property type="match status" value="1"/>
</dbReference>
<accession>A0A0P1IGU1</accession>
<dbReference type="GeneID" id="83882647"/>
<keyword evidence="4" id="KW-0808">Transferase</keyword>
<evidence type="ECO:0000313" key="5">
    <source>
        <dbReference type="Proteomes" id="UP000051870"/>
    </source>
</evidence>
<dbReference type="Pfam" id="PF19040">
    <property type="entry name" value="SGNH"/>
    <property type="match status" value="1"/>
</dbReference>
<dbReference type="STRING" id="1715693.PH7735_03674"/>